<protein>
    <submittedName>
        <fullName evidence="1">Uncharacterized protein</fullName>
    </submittedName>
</protein>
<comment type="caution">
    <text evidence="1">The sequence shown here is derived from an EMBL/GenBank/DDBJ whole genome shotgun (WGS) entry which is preliminary data.</text>
</comment>
<dbReference type="Proteomes" id="UP000594638">
    <property type="component" value="Unassembled WGS sequence"/>
</dbReference>
<reference evidence="1 2" key="1">
    <citation type="submission" date="2019-12" db="EMBL/GenBank/DDBJ databases">
        <authorList>
            <person name="Alioto T."/>
            <person name="Alioto T."/>
            <person name="Gomez Garrido J."/>
        </authorList>
    </citation>
    <scope>NUCLEOTIDE SEQUENCE [LARGE SCALE GENOMIC DNA]</scope>
</reference>
<gene>
    <name evidence="1" type="ORF">OLEA9_A068054</name>
</gene>
<evidence type="ECO:0000313" key="1">
    <source>
        <dbReference type="EMBL" id="CAA2968348.1"/>
    </source>
</evidence>
<keyword evidence="2" id="KW-1185">Reference proteome</keyword>
<evidence type="ECO:0000313" key="2">
    <source>
        <dbReference type="Proteomes" id="UP000594638"/>
    </source>
</evidence>
<dbReference type="Gramene" id="OE9A068054T1">
    <property type="protein sequence ID" value="OE9A068054C1"/>
    <property type="gene ID" value="OE9A068054"/>
</dbReference>
<proteinExistence type="predicted"/>
<dbReference type="AlphaFoldDB" id="A0A8S0QP41"/>
<accession>A0A8S0QP41</accession>
<dbReference type="EMBL" id="CACTIH010001905">
    <property type="protein sequence ID" value="CAA2968348.1"/>
    <property type="molecule type" value="Genomic_DNA"/>
</dbReference>
<organism evidence="1 2">
    <name type="scientific">Olea europaea subsp. europaea</name>
    <dbReference type="NCBI Taxonomy" id="158383"/>
    <lineage>
        <taxon>Eukaryota</taxon>
        <taxon>Viridiplantae</taxon>
        <taxon>Streptophyta</taxon>
        <taxon>Embryophyta</taxon>
        <taxon>Tracheophyta</taxon>
        <taxon>Spermatophyta</taxon>
        <taxon>Magnoliopsida</taxon>
        <taxon>eudicotyledons</taxon>
        <taxon>Gunneridae</taxon>
        <taxon>Pentapetalae</taxon>
        <taxon>asterids</taxon>
        <taxon>lamiids</taxon>
        <taxon>Lamiales</taxon>
        <taxon>Oleaceae</taxon>
        <taxon>Oleeae</taxon>
        <taxon>Olea</taxon>
    </lineage>
</organism>
<sequence length="104" mass="12196">MDPGRTYRSYSPEECFAAYSLFYDWETKSPVTRARDPLPRKKQKRTSIGKKAIDKEKAWKEAAEAELQLNIKEEDDEFRLPRETFVGRLGNKIASLFNKILAFY</sequence>
<name>A0A8S0QP41_OLEEU</name>